<keyword evidence="4" id="KW-1185">Reference proteome</keyword>
<reference evidence="3" key="4">
    <citation type="journal article" date="2015" name="G3 (Bethesda)">
        <title>Genome sequences of three phytopathogenic species of the Magnaporthaceae family of fungi.</title>
        <authorList>
            <person name="Okagaki L.H."/>
            <person name="Nunes C.C."/>
            <person name="Sailsbery J."/>
            <person name="Clay B."/>
            <person name="Brown D."/>
            <person name="John T."/>
            <person name="Oh Y."/>
            <person name="Young N."/>
            <person name="Fitzgerald M."/>
            <person name="Haas B.J."/>
            <person name="Zeng Q."/>
            <person name="Young S."/>
            <person name="Adiconis X."/>
            <person name="Fan L."/>
            <person name="Levin J.Z."/>
            <person name="Mitchell T.K."/>
            <person name="Okubara P.A."/>
            <person name="Farman M.L."/>
            <person name="Kohn L.M."/>
            <person name="Birren B."/>
            <person name="Ma L.-J."/>
            <person name="Dean R.A."/>
        </authorList>
    </citation>
    <scope>NUCLEOTIDE SEQUENCE</scope>
    <source>
        <strain evidence="3">R3-111a-1</strain>
    </source>
</reference>
<feature type="transmembrane region" description="Helical" evidence="1">
    <location>
        <begin position="6"/>
        <end position="28"/>
    </location>
</feature>
<dbReference type="RefSeq" id="XP_009229083.1">
    <property type="nucleotide sequence ID" value="XM_009230819.1"/>
</dbReference>
<reference evidence="2" key="2">
    <citation type="submission" date="2010-07" db="EMBL/GenBank/DDBJ databases">
        <authorList>
            <consortium name="The Broad Institute Genome Sequencing Platform"/>
            <consortium name="Broad Institute Genome Sequencing Center for Infectious Disease"/>
            <person name="Ma L.-J."/>
            <person name="Dead R."/>
            <person name="Young S."/>
            <person name="Zeng Q."/>
            <person name="Koehrsen M."/>
            <person name="Alvarado L."/>
            <person name="Berlin A."/>
            <person name="Chapman S.B."/>
            <person name="Chen Z."/>
            <person name="Freedman E."/>
            <person name="Gellesch M."/>
            <person name="Goldberg J."/>
            <person name="Griggs A."/>
            <person name="Gujja S."/>
            <person name="Heilman E.R."/>
            <person name="Heiman D."/>
            <person name="Hepburn T."/>
            <person name="Howarth C."/>
            <person name="Jen D."/>
            <person name="Larson L."/>
            <person name="Mehta T."/>
            <person name="Neiman D."/>
            <person name="Pearson M."/>
            <person name="Roberts A."/>
            <person name="Saif S."/>
            <person name="Shea T."/>
            <person name="Shenoy N."/>
            <person name="Sisk P."/>
            <person name="Stolte C."/>
            <person name="Sykes S."/>
            <person name="Walk T."/>
            <person name="White J."/>
            <person name="Yandava C."/>
            <person name="Haas B."/>
            <person name="Nusbaum C."/>
            <person name="Birren B."/>
        </authorList>
    </citation>
    <scope>NUCLEOTIDE SEQUENCE</scope>
    <source>
        <strain evidence="2">R3-111a-1</strain>
    </source>
</reference>
<dbReference type="eggNOG" id="KOG4253">
    <property type="taxonomic scope" value="Eukaryota"/>
</dbReference>
<dbReference type="OrthoDB" id="4218123at2759"/>
<dbReference type="EMBL" id="GL385404">
    <property type="protein sequence ID" value="EJT69298.1"/>
    <property type="molecule type" value="Genomic_DNA"/>
</dbReference>
<evidence type="ECO:0000313" key="4">
    <source>
        <dbReference type="Proteomes" id="UP000006039"/>
    </source>
</evidence>
<dbReference type="STRING" id="644352.J3PHD8"/>
<organism evidence="2">
    <name type="scientific">Gaeumannomyces tritici (strain R3-111a-1)</name>
    <name type="common">Wheat and barley take-all root rot fungus</name>
    <name type="synonym">Gaeumannomyces graminis var. tritici</name>
    <dbReference type="NCBI Taxonomy" id="644352"/>
    <lineage>
        <taxon>Eukaryota</taxon>
        <taxon>Fungi</taxon>
        <taxon>Dikarya</taxon>
        <taxon>Ascomycota</taxon>
        <taxon>Pezizomycotina</taxon>
        <taxon>Sordariomycetes</taxon>
        <taxon>Sordariomycetidae</taxon>
        <taxon>Magnaporthales</taxon>
        <taxon>Magnaporthaceae</taxon>
        <taxon>Gaeumannomyces</taxon>
    </lineage>
</organism>
<evidence type="ECO:0000313" key="2">
    <source>
        <dbReference type="EMBL" id="EJT69298.1"/>
    </source>
</evidence>
<proteinExistence type="predicted"/>
<dbReference type="PANTHER" id="PTHR39470:SF1">
    <property type="entry name" value="CHORISMATE SYNTHASE PROTEIN"/>
    <property type="match status" value="1"/>
</dbReference>
<dbReference type="VEuPathDB" id="FungiDB:GGTG_12917"/>
<reference evidence="4" key="1">
    <citation type="submission" date="2010-07" db="EMBL/GenBank/DDBJ databases">
        <title>The genome sequence of Gaeumannomyces graminis var. tritici strain R3-111a-1.</title>
        <authorList>
            <consortium name="The Broad Institute Genome Sequencing Platform"/>
            <person name="Ma L.-J."/>
            <person name="Dead R."/>
            <person name="Young S."/>
            <person name="Zeng Q."/>
            <person name="Koehrsen M."/>
            <person name="Alvarado L."/>
            <person name="Berlin A."/>
            <person name="Chapman S.B."/>
            <person name="Chen Z."/>
            <person name="Freedman E."/>
            <person name="Gellesch M."/>
            <person name="Goldberg J."/>
            <person name="Griggs A."/>
            <person name="Gujja S."/>
            <person name="Heilman E.R."/>
            <person name="Heiman D."/>
            <person name="Hepburn T."/>
            <person name="Howarth C."/>
            <person name="Jen D."/>
            <person name="Larson L."/>
            <person name="Mehta T."/>
            <person name="Neiman D."/>
            <person name="Pearson M."/>
            <person name="Roberts A."/>
            <person name="Saif S."/>
            <person name="Shea T."/>
            <person name="Shenoy N."/>
            <person name="Sisk P."/>
            <person name="Stolte C."/>
            <person name="Sykes S."/>
            <person name="Walk T."/>
            <person name="White J."/>
            <person name="Yandava C."/>
            <person name="Haas B."/>
            <person name="Nusbaum C."/>
            <person name="Birren B."/>
        </authorList>
    </citation>
    <scope>NUCLEOTIDE SEQUENCE [LARGE SCALE GENOMIC DNA]</scope>
    <source>
        <strain evidence="4">R3-111a-1</strain>
    </source>
</reference>
<evidence type="ECO:0000313" key="3">
    <source>
        <dbReference type="EnsemblFungi" id="EJT69298"/>
    </source>
</evidence>
<keyword evidence="1" id="KW-0812">Transmembrane</keyword>
<evidence type="ECO:0000256" key="1">
    <source>
        <dbReference type="SAM" id="Phobius"/>
    </source>
</evidence>
<sequence>MSILSWGTIKSLIIVFGPFFLPKIISFYRRVRHAPTQPGRQPIRPLPPAASRALVLLAAVSIAFLVKSLPLPGLAPENVFVATDSRLQIPTDVLFNRLASLRPDGALTARDESLRARFVNLESRLLYLAYGPAALADCAFCSSDEPSSYLCYALVDVAAAHLLNVALLALATSRGLAGRDGRPWRGKAILASVVLAALDAYLLTSHDYQANARALRLADLDFFHWRTRAYRYASFALLDAGFAAALFLSATRRAFASPRPLAERVDSINKNLAAGVRSRLGAAAIVKNAVSRDAELMRRAQAYWAHEIAVMGGALEDREVVEGIKDAMESRIDMKAISADAEKYAKAMLESVGGDEE</sequence>
<feature type="transmembrane region" description="Helical" evidence="1">
    <location>
        <begin position="229"/>
        <end position="250"/>
    </location>
</feature>
<keyword evidence="1" id="KW-1133">Transmembrane helix</keyword>
<reference evidence="3" key="5">
    <citation type="submission" date="2018-04" db="UniProtKB">
        <authorList>
            <consortium name="EnsemblFungi"/>
        </authorList>
    </citation>
    <scope>IDENTIFICATION</scope>
    <source>
        <strain evidence="3">R3-111a-1</strain>
    </source>
</reference>
<dbReference type="GeneID" id="20353375"/>
<dbReference type="Proteomes" id="UP000006039">
    <property type="component" value="Unassembled WGS sequence"/>
</dbReference>
<dbReference type="HOGENOM" id="CLU_044758_1_0_1"/>
<accession>J3PHD8</accession>
<name>J3PHD8_GAET3</name>
<gene>
    <name evidence="3" type="primary">20353375</name>
    <name evidence="2" type="ORF">GGTG_12917</name>
</gene>
<dbReference type="EnsemblFungi" id="EJT69298">
    <property type="protein sequence ID" value="EJT69298"/>
    <property type="gene ID" value="GGTG_12917"/>
</dbReference>
<dbReference type="PANTHER" id="PTHR39470">
    <property type="entry name" value="CHROMOSOME 10, WHOLE GENOME SHOTGUN SEQUENCE"/>
    <property type="match status" value="1"/>
</dbReference>
<protein>
    <submittedName>
        <fullName evidence="2 3">Uncharacterized protein</fullName>
    </submittedName>
</protein>
<reference evidence="2" key="3">
    <citation type="submission" date="2010-09" db="EMBL/GenBank/DDBJ databases">
        <title>Annotation of Gaeumannomyces graminis var. tritici R3-111a-1.</title>
        <authorList>
            <consortium name="The Broad Institute Genome Sequencing Platform"/>
            <person name="Ma L.-J."/>
            <person name="Dead R."/>
            <person name="Young S.K."/>
            <person name="Zeng Q."/>
            <person name="Gargeya S."/>
            <person name="Fitzgerald M."/>
            <person name="Haas B."/>
            <person name="Abouelleil A."/>
            <person name="Alvarado L."/>
            <person name="Arachchi H.M."/>
            <person name="Berlin A."/>
            <person name="Brown A."/>
            <person name="Chapman S.B."/>
            <person name="Chen Z."/>
            <person name="Dunbar C."/>
            <person name="Freedman E."/>
            <person name="Gearin G."/>
            <person name="Gellesch M."/>
            <person name="Goldberg J."/>
            <person name="Griggs A."/>
            <person name="Gujja S."/>
            <person name="Heiman D."/>
            <person name="Howarth C."/>
            <person name="Larson L."/>
            <person name="Lui A."/>
            <person name="MacDonald P.J.P."/>
            <person name="Mehta T."/>
            <person name="Montmayeur A."/>
            <person name="Murphy C."/>
            <person name="Neiman D."/>
            <person name="Pearson M."/>
            <person name="Priest M."/>
            <person name="Roberts A."/>
            <person name="Saif S."/>
            <person name="Shea T."/>
            <person name="Shenoy N."/>
            <person name="Sisk P."/>
            <person name="Stolte C."/>
            <person name="Sykes S."/>
            <person name="Yandava C."/>
            <person name="Wortman J."/>
            <person name="Nusbaum C."/>
            <person name="Birren B."/>
        </authorList>
    </citation>
    <scope>NUCLEOTIDE SEQUENCE</scope>
    <source>
        <strain evidence="2">R3-111a-1</strain>
    </source>
</reference>
<dbReference type="AlphaFoldDB" id="J3PHD8"/>
<keyword evidence="1" id="KW-0472">Membrane</keyword>